<dbReference type="EMBL" id="JADIMG010000054">
    <property type="protein sequence ID" value="MBO8459750.1"/>
    <property type="molecule type" value="Genomic_DNA"/>
</dbReference>
<dbReference type="Gene3D" id="3.55.50.30">
    <property type="match status" value="1"/>
</dbReference>
<protein>
    <submittedName>
        <fullName evidence="14">TonB-dependent receptor</fullName>
    </submittedName>
</protein>
<evidence type="ECO:0000256" key="10">
    <source>
        <dbReference type="PROSITE-ProRule" id="PRU01360"/>
    </source>
</evidence>
<evidence type="ECO:0000256" key="12">
    <source>
        <dbReference type="SAM" id="SignalP"/>
    </source>
</evidence>
<dbReference type="InterPro" id="IPR036942">
    <property type="entry name" value="Beta-barrel_TonB_sf"/>
</dbReference>
<evidence type="ECO:0000256" key="2">
    <source>
        <dbReference type="ARBA" id="ARBA00022448"/>
    </source>
</evidence>
<comment type="subcellular location">
    <subcellularLocation>
        <location evidence="1 10">Cell outer membrane</location>
        <topology evidence="1 10">Multi-pass membrane protein</topology>
    </subcellularLocation>
</comment>
<keyword evidence="14" id="KW-0675">Receptor</keyword>
<feature type="signal peptide" evidence="12">
    <location>
        <begin position="1"/>
        <end position="41"/>
    </location>
</feature>
<evidence type="ECO:0000313" key="14">
    <source>
        <dbReference type="EMBL" id="MBO8459750.1"/>
    </source>
</evidence>
<dbReference type="Pfam" id="PF07715">
    <property type="entry name" value="Plug"/>
    <property type="match status" value="1"/>
</dbReference>
<dbReference type="Pfam" id="PF13715">
    <property type="entry name" value="CarbopepD_reg_2"/>
    <property type="match status" value="1"/>
</dbReference>
<dbReference type="InterPro" id="IPR000531">
    <property type="entry name" value="Beta-barrel_TonB"/>
</dbReference>
<dbReference type="SUPFAM" id="SSF56935">
    <property type="entry name" value="Porins"/>
    <property type="match status" value="1"/>
</dbReference>
<dbReference type="InterPro" id="IPR012910">
    <property type="entry name" value="Plug_dom"/>
</dbReference>
<dbReference type="AlphaFoldDB" id="A0A9D9HTL8"/>
<keyword evidence="4" id="KW-0406">Ion transport</keyword>
<keyword evidence="2 10" id="KW-0813">Transport</keyword>
<dbReference type="SMART" id="SM00965">
    <property type="entry name" value="STN"/>
    <property type="match status" value="1"/>
</dbReference>
<gene>
    <name evidence="14" type="ORF">IAA73_05370</name>
</gene>
<reference evidence="14" key="1">
    <citation type="submission" date="2020-10" db="EMBL/GenBank/DDBJ databases">
        <authorList>
            <person name="Gilroy R."/>
        </authorList>
    </citation>
    <scope>NUCLEOTIDE SEQUENCE</scope>
    <source>
        <strain evidence="14">G3-3990</strain>
    </source>
</reference>
<keyword evidence="5 10" id="KW-0812">Transmembrane</keyword>
<evidence type="ECO:0000256" key="8">
    <source>
        <dbReference type="ARBA" id="ARBA00023136"/>
    </source>
</evidence>
<keyword evidence="12" id="KW-0732">Signal</keyword>
<organism evidence="14 15">
    <name type="scientific">Candidatus Gallipaludibacter merdavium</name>
    <dbReference type="NCBI Taxonomy" id="2840839"/>
    <lineage>
        <taxon>Bacteria</taxon>
        <taxon>Pseudomonadati</taxon>
        <taxon>Bacteroidota</taxon>
        <taxon>Bacteroidia</taxon>
        <taxon>Bacteroidales</taxon>
        <taxon>Candidatus Gallipaludibacter</taxon>
    </lineage>
</organism>
<dbReference type="Gene3D" id="2.170.130.10">
    <property type="entry name" value="TonB-dependent receptor, plug domain"/>
    <property type="match status" value="1"/>
</dbReference>
<name>A0A9D9HTL8_9BACT</name>
<dbReference type="NCBIfam" id="TIGR04057">
    <property type="entry name" value="SusC_RagA_signa"/>
    <property type="match status" value="1"/>
</dbReference>
<accession>A0A9D9HTL8</accession>
<dbReference type="InterPro" id="IPR023997">
    <property type="entry name" value="TonB-dep_OMP_SusC/RagA_CS"/>
</dbReference>
<evidence type="ECO:0000313" key="15">
    <source>
        <dbReference type="Proteomes" id="UP000823641"/>
    </source>
</evidence>
<dbReference type="Gene3D" id="2.40.170.20">
    <property type="entry name" value="TonB-dependent receptor, beta-barrel domain"/>
    <property type="match status" value="1"/>
</dbReference>
<dbReference type="FunFam" id="2.170.130.10:FF:000024">
    <property type="entry name" value="Outer membrane protein"/>
    <property type="match status" value="1"/>
</dbReference>
<dbReference type="Proteomes" id="UP000823641">
    <property type="component" value="Unassembled WGS sequence"/>
</dbReference>
<evidence type="ECO:0000256" key="9">
    <source>
        <dbReference type="ARBA" id="ARBA00023237"/>
    </source>
</evidence>
<keyword evidence="6" id="KW-0408">Iron</keyword>
<comment type="caution">
    <text evidence="14">The sequence shown here is derived from an EMBL/GenBank/DDBJ whole genome shotgun (WGS) entry which is preliminary data.</text>
</comment>
<evidence type="ECO:0000256" key="6">
    <source>
        <dbReference type="ARBA" id="ARBA00023004"/>
    </source>
</evidence>
<keyword evidence="8 10" id="KW-0472">Membrane</keyword>
<feature type="chain" id="PRO_5038714956" evidence="12">
    <location>
        <begin position="42"/>
        <end position="1171"/>
    </location>
</feature>
<keyword evidence="7 11" id="KW-0798">TonB box</keyword>
<comment type="similarity">
    <text evidence="10 11">Belongs to the TonB-dependent receptor family.</text>
</comment>
<dbReference type="Pfam" id="PF00593">
    <property type="entry name" value="TonB_dep_Rec_b-barrel"/>
    <property type="match status" value="1"/>
</dbReference>
<dbReference type="Gene3D" id="2.60.40.1120">
    <property type="entry name" value="Carboxypeptidase-like, regulatory domain"/>
    <property type="match status" value="1"/>
</dbReference>
<dbReference type="FunFam" id="2.60.40.1120:FF:000003">
    <property type="entry name" value="Outer membrane protein Omp121"/>
    <property type="match status" value="1"/>
</dbReference>
<dbReference type="NCBIfam" id="TIGR04056">
    <property type="entry name" value="OMP_RagA_SusC"/>
    <property type="match status" value="1"/>
</dbReference>
<proteinExistence type="inferred from homology"/>
<dbReference type="InterPro" id="IPR037066">
    <property type="entry name" value="Plug_dom_sf"/>
</dbReference>
<evidence type="ECO:0000256" key="7">
    <source>
        <dbReference type="ARBA" id="ARBA00023077"/>
    </source>
</evidence>
<keyword evidence="4" id="KW-0410">Iron transport</keyword>
<dbReference type="GO" id="GO:0006826">
    <property type="term" value="P:iron ion transport"/>
    <property type="evidence" value="ECO:0007669"/>
    <property type="project" value="UniProtKB-KW"/>
</dbReference>
<dbReference type="GO" id="GO:0009279">
    <property type="term" value="C:cell outer membrane"/>
    <property type="evidence" value="ECO:0007669"/>
    <property type="project" value="UniProtKB-SubCell"/>
</dbReference>
<reference evidence="14" key="2">
    <citation type="journal article" date="2021" name="PeerJ">
        <title>Extensive microbial diversity within the chicken gut microbiome revealed by metagenomics and culture.</title>
        <authorList>
            <person name="Gilroy R."/>
            <person name="Ravi A."/>
            <person name="Getino M."/>
            <person name="Pursley I."/>
            <person name="Horton D.L."/>
            <person name="Alikhan N.F."/>
            <person name="Baker D."/>
            <person name="Gharbi K."/>
            <person name="Hall N."/>
            <person name="Watson M."/>
            <person name="Adriaenssens E.M."/>
            <person name="Foster-Nyarko E."/>
            <person name="Jarju S."/>
            <person name="Secka A."/>
            <person name="Antonio M."/>
            <person name="Oren A."/>
            <person name="Chaudhuri R.R."/>
            <person name="La Ragione R."/>
            <person name="Hildebrand F."/>
            <person name="Pallen M.J."/>
        </authorList>
    </citation>
    <scope>NUCLEOTIDE SEQUENCE</scope>
    <source>
        <strain evidence="14">G3-3990</strain>
    </source>
</reference>
<evidence type="ECO:0000256" key="1">
    <source>
        <dbReference type="ARBA" id="ARBA00004571"/>
    </source>
</evidence>
<keyword evidence="3 10" id="KW-1134">Transmembrane beta strand</keyword>
<dbReference type="InterPro" id="IPR039426">
    <property type="entry name" value="TonB-dep_rcpt-like"/>
</dbReference>
<evidence type="ECO:0000256" key="5">
    <source>
        <dbReference type="ARBA" id="ARBA00022692"/>
    </source>
</evidence>
<dbReference type="SUPFAM" id="SSF49464">
    <property type="entry name" value="Carboxypeptidase regulatory domain-like"/>
    <property type="match status" value="1"/>
</dbReference>
<dbReference type="PROSITE" id="PS52016">
    <property type="entry name" value="TONB_DEPENDENT_REC_3"/>
    <property type="match status" value="1"/>
</dbReference>
<feature type="domain" description="Secretin/TonB short N-terminal" evidence="13">
    <location>
        <begin position="73"/>
        <end position="125"/>
    </location>
</feature>
<evidence type="ECO:0000259" key="13">
    <source>
        <dbReference type="SMART" id="SM00965"/>
    </source>
</evidence>
<dbReference type="InterPro" id="IPR008969">
    <property type="entry name" value="CarboxyPept-like_regulatory"/>
</dbReference>
<dbReference type="InterPro" id="IPR011662">
    <property type="entry name" value="Secretin/TonB_short_N"/>
</dbReference>
<dbReference type="InterPro" id="IPR023996">
    <property type="entry name" value="TonB-dep_OMP_SusC/RagA"/>
</dbReference>
<evidence type="ECO:0000256" key="3">
    <source>
        <dbReference type="ARBA" id="ARBA00022452"/>
    </source>
</evidence>
<evidence type="ECO:0000256" key="4">
    <source>
        <dbReference type="ARBA" id="ARBA00022496"/>
    </source>
</evidence>
<evidence type="ECO:0000256" key="11">
    <source>
        <dbReference type="RuleBase" id="RU003357"/>
    </source>
</evidence>
<keyword evidence="9 10" id="KW-0998">Cell outer membrane</keyword>
<sequence length="1171" mass="130433">MKNNFSIQQLWIHTLRIHQKMPRAMKLTVLLLVCSLGIAHAANSHAQTTDVHITAQNQTVKEVLQEIESQSGFGFFYDNTLIDLDRRVSVESGNDNVFDILDQIFEGTDVSYKVVDKTKIILTTHEDAVQQSQQTGKHKVTGKVVDEKGEALIGASILEKGSSNGTTTDIDGNFVLTVSSESSVLEISYIGYLTKDINVQLNKPMTIRLQENTEMLDEVVVVGFGTQKKVNLTGSVSLVNEKAFEARPVQNVAQALQGVVPGMNITVGANGGMLNSTPSINIRGAGTIGTGSTASPLVLIDGVEGNMNLLNPQDIESISVLKDAASSSVYGSRAPFGVILITTKKGKTGKASISYSNNFRWNSPVNTPETMDSYRFVHYLNDAKLNAGQAAQFGQEVIDNIAARNRGEVGLIVPITENGTYSFNGANANTDWYKLHYKDWALSQEHSISVSGGTDKLNYYVSGNFMDQEGLLRYADDSYYRYTLNGKITGHLNKYISFSYNTKWFKTAYDAPSYLNGLFFHEILRRWPNYPAIDPNGYPIQQSQIIHLQDGGRQKEDINLFINQLSVDITPLKGWNIHLQGNVRINTNFSHTDIEALEAHDAYGQPYAIPSNNTLLAGQSRVTETAAKTDFYNVNIYSDYVHQFGDHFLKVMAGFNAEENNYRNLSGRRDGIISSDVPTLNTAISEDVATGGYTDWATAGFFGRINYNYKERYLLELNGRYDGTSRFLRNKRWNFFPSFSVGWNVAREDFWKPLEQWVNMFKFKASWGELGNQNTSSLYPFYQTMPLSIGTGQWLLDGALSTTANIPALISTELTWERVRSFNIGLDFGLFSNRLTGTIEYFKRKTLDMVGPAPQLPGILGIAVPRTNNADMESVGFDFDVQWRDRIGKVDYGIKFNLSDAKQKILRYPNTTGAIGDWYVGKMNGEIWGYTTVGIARTEEEMQEHLASLPNGGQNAIGNKWGAGDIMYADINGDGKVDAGQNILSDHGDRTIIGNSTPRFNYGFILDASYAGFDISVFFQGVGKRDFMPSAGQQGAMFWGVVNNLYQTTALKEHWDYWRPEGHPMGANLDAYYPKPDISTSKNQQAQTRYLQNAAYIRLKNVQIGYSLPQRWLSKIHINKCRIYISGDNLWTGTKLASMFDPEGLGSMNSWGSGKTYPLSKVISFGVNINM</sequence>